<evidence type="ECO:0000259" key="2">
    <source>
        <dbReference type="Pfam" id="PF12849"/>
    </source>
</evidence>
<accession>A0A0A2WWX7</accession>
<feature type="signal peptide" evidence="1">
    <location>
        <begin position="1"/>
        <end position="15"/>
    </location>
</feature>
<proteinExistence type="predicted"/>
<dbReference type="OrthoDB" id="186379at2"/>
<feature type="domain" description="PBP" evidence="2">
    <location>
        <begin position="18"/>
        <end position="232"/>
    </location>
</feature>
<reference evidence="3 4" key="1">
    <citation type="journal article" date="2015" name="Genome Announc.">
        <title>Draft Genome Sequence of the Thermophile Thermus filiformis ATCC 43280, Producer of Carotenoid-(Di)glucoside-Branched Fatty Acid (Di)esters and Source of Hyperthermostable Enzymes of Biotechnological Interest.</title>
        <authorList>
            <person name="Mandelli F."/>
            <person name="Oliveira Ramires B."/>
            <person name="Couger M.B."/>
            <person name="Paixao D.A."/>
            <person name="Camilo C.M."/>
            <person name="Polikarpov I."/>
            <person name="Prade R."/>
            <person name="Riano-Pachon D.M."/>
            <person name="Squina F.M."/>
        </authorList>
    </citation>
    <scope>NUCLEOTIDE SEQUENCE [LARGE SCALE GENOMIC DNA]</scope>
    <source>
        <strain evidence="3 4">ATCC 43280</strain>
    </source>
</reference>
<dbReference type="Gene3D" id="3.40.190.10">
    <property type="entry name" value="Periplasmic binding protein-like II"/>
    <property type="match status" value="2"/>
</dbReference>
<protein>
    <submittedName>
        <fullName evidence="3">ABC transporter substrate-binding protein</fullName>
    </submittedName>
</protein>
<dbReference type="Pfam" id="PF12849">
    <property type="entry name" value="PBP_like_2"/>
    <property type="match status" value="1"/>
</dbReference>
<dbReference type="AlphaFoldDB" id="A0A0A2WWX7"/>
<evidence type="ECO:0000313" key="3">
    <source>
        <dbReference type="EMBL" id="KGQ22785.1"/>
    </source>
</evidence>
<dbReference type="PATRIC" id="fig|276.5.peg.356"/>
<sequence length="257" mass="28173">MRLLWVLLLLSPALALRLATTTSVYDSGLLDDLLPLFTQRTGVRVEVLAVGTGQALAIAKRKDADAALVHAPALEAQAIREGWVLEHACLAKNAFLLVGPPQDPARVRQAPDVLEALRRIARTQSPFVSRGDRSGTHLKEQELWQKAGVRPGGAWYLESGAGMGQTLRLAWEKGAYTLSDGATYQTVGKKLGLEALYTREDPLLLNQYSLLLVKGAKEEEARRLLDFLLSPEGQRRIGAFRGGLFQPLFGRCVLPVR</sequence>
<comment type="caution">
    <text evidence="3">The sequence shown here is derived from an EMBL/GenBank/DDBJ whole genome shotgun (WGS) entry which is preliminary data.</text>
</comment>
<feature type="chain" id="PRO_5013379965" evidence="1">
    <location>
        <begin position="16"/>
        <end position="257"/>
    </location>
</feature>
<dbReference type="Proteomes" id="UP000030364">
    <property type="component" value="Unassembled WGS sequence"/>
</dbReference>
<dbReference type="EMBL" id="JPSL02000038">
    <property type="protein sequence ID" value="KGQ22785.1"/>
    <property type="molecule type" value="Genomic_DNA"/>
</dbReference>
<dbReference type="PANTHER" id="PTHR37945">
    <property type="entry name" value="EXTRACELLULAR TUNGSTATE BINDING PROTEIN"/>
    <property type="match status" value="1"/>
</dbReference>
<keyword evidence="1" id="KW-0732">Signal</keyword>
<dbReference type="InterPro" id="IPR052738">
    <property type="entry name" value="ABC-Tungstate_binding"/>
</dbReference>
<keyword evidence="4" id="KW-1185">Reference proteome</keyword>
<name>A0A0A2WWX7_THEFI</name>
<dbReference type="PANTHER" id="PTHR37945:SF1">
    <property type="entry name" value="EXTRACELLULAR TUNGSTATE BINDING PROTEIN"/>
    <property type="match status" value="1"/>
</dbReference>
<evidence type="ECO:0000256" key="1">
    <source>
        <dbReference type="SAM" id="SignalP"/>
    </source>
</evidence>
<dbReference type="STRING" id="276.THFILI_04275"/>
<dbReference type="SUPFAM" id="SSF53850">
    <property type="entry name" value="Periplasmic binding protein-like II"/>
    <property type="match status" value="1"/>
</dbReference>
<gene>
    <name evidence="3" type="ORF">THFILI_04275</name>
</gene>
<dbReference type="InterPro" id="IPR024370">
    <property type="entry name" value="PBP_domain"/>
</dbReference>
<dbReference type="RefSeq" id="WP_038061253.1">
    <property type="nucleotide sequence ID" value="NZ_JPSL02000038.1"/>
</dbReference>
<organism evidence="3 4">
    <name type="scientific">Thermus filiformis</name>
    <dbReference type="NCBI Taxonomy" id="276"/>
    <lineage>
        <taxon>Bacteria</taxon>
        <taxon>Thermotogati</taxon>
        <taxon>Deinococcota</taxon>
        <taxon>Deinococci</taxon>
        <taxon>Thermales</taxon>
        <taxon>Thermaceae</taxon>
        <taxon>Thermus</taxon>
    </lineage>
</organism>
<evidence type="ECO:0000313" key="4">
    <source>
        <dbReference type="Proteomes" id="UP000030364"/>
    </source>
</evidence>